<organism evidence="1">
    <name type="scientific">Leptolyngbya sp. NK1-12</name>
    <dbReference type="NCBI Taxonomy" id="2547451"/>
    <lineage>
        <taxon>Bacteria</taxon>
        <taxon>Bacillati</taxon>
        <taxon>Cyanobacteriota</taxon>
        <taxon>Cyanophyceae</taxon>
        <taxon>Leptolyngbyales</taxon>
        <taxon>Leptolyngbyaceae</taxon>
        <taxon>Leptolyngbya group</taxon>
        <taxon>Leptolyngbya</taxon>
    </lineage>
</organism>
<proteinExistence type="predicted"/>
<dbReference type="AlphaFoldDB" id="A0AA96WDZ4"/>
<reference evidence="1" key="1">
    <citation type="submission" date="2020-05" db="EMBL/GenBank/DDBJ databases">
        <authorList>
            <person name="Zhu T."/>
            <person name="Keshari N."/>
            <person name="Lu X."/>
        </authorList>
    </citation>
    <scope>NUCLEOTIDE SEQUENCE</scope>
    <source>
        <strain evidence="1">NK1-12</strain>
    </source>
</reference>
<protein>
    <submittedName>
        <fullName evidence="1">DUF4145 domain-containing protein</fullName>
    </submittedName>
</protein>
<evidence type="ECO:0000313" key="1">
    <source>
        <dbReference type="EMBL" id="WNZ23479.1"/>
    </source>
</evidence>
<dbReference type="EMBL" id="CP053586">
    <property type="protein sequence ID" value="WNZ23479.1"/>
    <property type="molecule type" value="Genomic_DNA"/>
</dbReference>
<accession>A0AA96WDZ4</accession>
<gene>
    <name evidence="1" type="ORF">HJG54_11870</name>
</gene>
<name>A0AA96WDZ4_9CYAN</name>
<sequence>MVISLNSFIEKADLLTQTEIDKVRLLAFYHHNHQEDFEFSVDLVCDWFEKLGLHKPNKSQLKQSLSKSRSFVKGREQESFRLHVNELKSLRREHSFMEEKSEEIEATDTILPASLYEKTRGYIESLSKQINASCENNIFDGCAVLMRRLLEICLIHSCEHQSIDAEIRDSNGSYKMLSGIVSNAINNLKLSLSRNTKSCLEDFRAIGNFSAHKIYYNARRSDIQKVILEYRAVIEELLYKNGIKK</sequence>
<dbReference type="RefSeq" id="WP_316435158.1">
    <property type="nucleotide sequence ID" value="NZ_CP053586.1"/>
</dbReference>